<reference evidence="1" key="2">
    <citation type="submission" date="2023-06" db="EMBL/GenBank/DDBJ databases">
        <authorList>
            <consortium name="Lawrence Berkeley National Laboratory"/>
            <person name="Mondo S.J."/>
            <person name="Hensen N."/>
            <person name="Bonometti L."/>
            <person name="Westerberg I."/>
            <person name="Brannstrom I.O."/>
            <person name="Guillou S."/>
            <person name="Cros-Aarteil S."/>
            <person name="Calhoun S."/>
            <person name="Haridas S."/>
            <person name="Kuo A."/>
            <person name="Pangilinan J."/>
            <person name="Riley R."/>
            <person name="Labutti K."/>
            <person name="Andreopoulos B."/>
            <person name="Lipzen A."/>
            <person name="Chen C."/>
            <person name="Yanf M."/>
            <person name="Daum C."/>
            <person name="Ng V."/>
            <person name="Clum A."/>
            <person name="Steindorff A."/>
            <person name="Ohm R."/>
            <person name="Martin F."/>
            <person name="Silar P."/>
            <person name="Natvig D."/>
            <person name="Lalanne C."/>
            <person name="Gautier V."/>
            <person name="Ament-Velasquez S.L."/>
            <person name="Kruys A."/>
            <person name="Hutchinson M.I."/>
            <person name="Powell A.J."/>
            <person name="Barry K."/>
            <person name="Miller A.N."/>
            <person name="Grigoriev I.V."/>
            <person name="Debuchy R."/>
            <person name="Gladieux P."/>
            <person name="Thoren M.H."/>
            <person name="Johannesson H."/>
        </authorList>
    </citation>
    <scope>NUCLEOTIDE SEQUENCE</scope>
    <source>
        <strain evidence="1">CBS 333.67</strain>
    </source>
</reference>
<accession>A0AAJ0GNP0</accession>
<evidence type="ECO:0000313" key="2">
    <source>
        <dbReference type="Proteomes" id="UP001273166"/>
    </source>
</evidence>
<keyword evidence="2" id="KW-1185">Reference proteome</keyword>
<dbReference type="GeneID" id="87886873"/>
<name>A0AAJ0GNP0_9PEZI</name>
<proteinExistence type="predicted"/>
<dbReference type="RefSeq" id="XP_062719108.1">
    <property type="nucleotide sequence ID" value="XM_062868044.1"/>
</dbReference>
<comment type="caution">
    <text evidence="1">The sequence shown here is derived from an EMBL/GenBank/DDBJ whole genome shotgun (WGS) entry which is preliminary data.</text>
</comment>
<protein>
    <submittedName>
        <fullName evidence="1">Uncharacterized protein</fullName>
    </submittedName>
</protein>
<evidence type="ECO:0000313" key="1">
    <source>
        <dbReference type="EMBL" id="KAK3303328.1"/>
    </source>
</evidence>
<reference evidence="1" key="1">
    <citation type="journal article" date="2023" name="Mol. Phylogenet. Evol.">
        <title>Genome-scale phylogeny and comparative genomics of the fungal order Sordariales.</title>
        <authorList>
            <person name="Hensen N."/>
            <person name="Bonometti L."/>
            <person name="Westerberg I."/>
            <person name="Brannstrom I.O."/>
            <person name="Guillou S."/>
            <person name="Cros-Aarteil S."/>
            <person name="Calhoun S."/>
            <person name="Haridas S."/>
            <person name="Kuo A."/>
            <person name="Mondo S."/>
            <person name="Pangilinan J."/>
            <person name="Riley R."/>
            <person name="LaButti K."/>
            <person name="Andreopoulos B."/>
            <person name="Lipzen A."/>
            <person name="Chen C."/>
            <person name="Yan M."/>
            <person name="Daum C."/>
            <person name="Ng V."/>
            <person name="Clum A."/>
            <person name="Steindorff A."/>
            <person name="Ohm R.A."/>
            <person name="Martin F."/>
            <person name="Silar P."/>
            <person name="Natvig D.O."/>
            <person name="Lalanne C."/>
            <person name="Gautier V."/>
            <person name="Ament-Velasquez S.L."/>
            <person name="Kruys A."/>
            <person name="Hutchinson M.I."/>
            <person name="Powell A.J."/>
            <person name="Barry K."/>
            <person name="Miller A.N."/>
            <person name="Grigoriev I.V."/>
            <person name="Debuchy R."/>
            <person name="Gladieux P."/>
            <person name="Hiltunen Thoren M."/>
            <person name="Johannesson H."/>
        </authorList>
    </citation>
    <scope>NUCLEOTIDE SEQUENCE</scope>
    <source>
        <strain evidence="1">CBS 333.67</strain>
    </source>
</reference>
<dbReference type="AlphaFoldDB" id="A0AAJ0GNP0"/>
<gene>
    <name evidence="1" type="ORF">B0T15DRAFT_513522</name>
</gene>
<sequence>MGTEYTPYGYCCRHHLGFRAFFNRWPLCVLAAATKRRMSMLLLNGNPWPRFSQYLQQNTGSRPLSLSQATKGRTSTQVGDHWGILGVRREPIPRRYDGSGVVNVVLANDFYIFHEISACKANVAASAKHIVS</sequence>
<dbReference type="EMBL" id="JAUDZG010000006">
    <property type="protein sequence ID" value="KAK3303328.1"/>
    <property type="molecule type" value="Genomic_DNA"/>
</dbReference>
<organism evidence="1 2">
    <name type="scientific">Chaetomium strumarium</name>
    <dbReference type="NCBI Taxonomy" id="1170767"/>
    <lineage>
        <taxon>Eukaryota</taxon>
        <taxon>Fungi</taxon>
        <taxon>Dikarya</taxon>
        <taxon>Ascomycota</taxon>
        <taxon>Pezizomycotina</taxon>
        <taxon>Sordariomycetes</taxon>
        <taxon>Sordariomycetidae</taxon>
        <taxon>Sordariales</taxon>
        <taxon>Chaetomiaceae</taxon>
        <taxon>Chaetomium</taxon>
    </lineage>
</organism>
<dbReference type="Proteomes" id="UP001273166">
    <property type="component" value="Unassembled WGS sequence"/>
</dbReference>